<dbReference type="InterPro" id="IPR013604">
    <property type="entry name" value="7TM_chemorcpt"/>
</dbReference>
<evidence type="ECO:0008006" key="11">
    <source>
        <dbReference type="Google" id="ProtNLM"/>
    </source>
</evidence>
<keyword evidence="2" id="KW-1003">Cell membrane</keyword>
<feature type="transmembrane region" description="Helical" evidence="8">
    <location>
        <begin position="149"/>
        <end position="169"/>
    </location>
</feature>
<keyword evidence="10" id="KW-1185">Reference proteome</keyword>
<keyword evidence="3 8" id="KW-0812">Transmembrane</keyword>
<gene>
    <name evidence="9" type="ORF">ODALV1_LOCUS4595</name>
</gene>
<evidence type="ECO:0000256" key="4">
    <source>
        <dbReference type="ARBA" id="ARBA00022989"/>
    </source>
</evidence>
<evidence type="ECO:0000256" key="1">
    <source>
        <dbReference type="ARBA" id="ARBA00004651"/>
    </source>
</evidence>
<feature type="transmembrane region" description="Helical" evidence="8">
    <location>
        <begin position="432"/>
        <end position="452"/>
    </location>
</feature>
<dbReference type="Proteomes" id="UP001642540">
    <property type="component" value="Unassembled WGS sequence"/>
</dbReference>
<feature type="transmembrane region" description="Helical" evidence="8">
    <location>
        <begin position="184"/>
        <end position="206"/>
    </location>
</feature>
<comment type="caution">
    <text evidence="9">The sequence shown here is derived from an EMBL/GenBank/DDBJ whole genome shotgun (WGS) entry which is preliminary data.</text>
</comment>
<evidence type="ECO:0000256" key="5">
    <source>
        <dbReference type="ARBA" id="ARBA00023136"/>
    </source>
</evidence>
<feature type="transmembrane region" description="Helical" evidence="8">
    <location>
        <begin position="464"/>
        <end position="487"/>
    </location>
</feature>
<organism evidence="9 10">
    <name type="scientific">Orchesella dallaii</name>
    <dbReference type="NCBI Taxonomy" id="48710"/>
    <lineage>
        <taxon>Eukaryota</taxon>
        <taxon>Metazoa</taxon>
        <taxon>Ecdysozoa</taxon>
        <taxon>Arthropoda</taxon>
        <taxon>Hexapoda</taxon>
        <taxon>Collembola</taxon>
        <taxon>Entomobryomorpha</taxon>
        <taxon>Entomobryoidea</taxon>
        <taxon>Orchesellidae</taxon>
        <taxon>Orchesellinae</taxon>
        <taxon>Orchesella</taxon>
    </lineage>
</organism>
<evidence type="ECO:0000256" key="8">
    <source>
        <dbReference type="SAM" id="Phobius"/>
    </source>
</evidence>
<sequence length="654" mass="75254">MEDPIDKLFITDTIIRGGKWVFFSNSISANWPFSRKETGSRLKYLNFQLPTFGLFLSSIFILLNISFTIQYFFYDMYPDKIVTKVDAVCFSMFDVLPMVVIIVYRVYGTAKLSKFHLFWNEIVKIVTECTTLSSKEETLEKFRKLNRWGLKWVIVYGFFGLSIFCVSFYENIFVSNIPIVPRVFLVYLEIVLGMHTSGIFLLIFFLKIMRHGFSITKTALEKMPSSFKESFEVKRDDDRLLNMFELINAVERCVKYFNKFFGLILMLETLHTYSQIILCTYYMYVNLDKDSLMVVLMLIEITMSISSFVFLCVAGSNLASECDGMAELFQELPLSKFSLDEQHKVELKQDFSLIGKYISQYFLFLFIKIIDSATSLKIFSRRIPSNTDLQFAPHSREFIGSFVDLVEKFNELVSQEEIEERFKVIKRWGFKWVFGFGLLASISIAAGAYYFLYASQSSPGAVSLVGIGYMFFVVCTSNARAFLLIFFMKIITCGFSVCKTALQQASIEAEANTNDLILMEYIKRPTPGHKFGKSGYPDVNNFATKNKLDKILKLVEKSESSVAHFNSLFGFILFVEVVLGVLQILFSMYFLHLDSVAQDITYYVIMVMQFTIYAVSVICLCIAASRLTMEAEDMIRKFQNLPSATLSLDVYKVC</sequence>
<feature type="transmembrane region" description="Helical" evidence="8">
    <location>
        <begin position="51"/>
        <end position="73"/>
    </location>
</feature>
<dbReference type="PANTHER" id="PTHR21143:SF133">
    <property type="entry name" value="GUSTATORY AND PHEROMONE RECEPTOR 32A-RELATED"/>
    <property type="match status" value="1"/>
</dbReference>
<feature type="transmembrane region" description="Helical" evidence="8">
    <location>
        <begin position="260"/>
        <end position="285"/>
    </location>
</feature>
<feature type="transmembrane region" description="Helical" evidence="8">
    <location>
        <begin position="568"/>
        <end position="590"/>
    </location>
</feature>
<keyword evidence="7" id="KW-0807">Transducer</keyword>
<reference evidence="9 10" key="1">
    <citation type="submission" date="2024-08" db="EMBL/GenBank/DDBJ databases">
        <authorList>
            <person name="Cucini C."/>
            <person name="Frati F."/>
        </authorList>
    </citation>
    <scope>NUCLEOTIDE SEQUENCE [LARGE SCALE GENOMIC DNA]</scope>
</reference>
<feature type="transmembrane region" description="Helical" evidence="8">
    <location>
        <begin position="85"/>
        <end position="107"/>
    </location>
</feature>
<accession>A0ABP1Q0L2</accession>
<keyword evidence="4 8" id="KW-1133">Transmembrane helix</keyword>
<proteinExistence type="predicted"/>
<comment type="subcellular location">
    <subcellularLocation>
        <location evidence="1">Cell membrane</location>
        <topology evidence="1">Multi-pass membrane protein</topology>
    </subcellularLocation>
</comment>
<evidence type="ECO:0000256" key="3">
    <source>
        <dbReference type="ARBA" id="ARBA00022692"/>
    </source>
</evidence>
<name>A0ABP1Q0L2_9HEXA</name>
<keyword evidence="6" id="KW-0675">Receptor</keyword>
<dbReference type="PANTHER" id="PTHR21143">
    <property type="entry name" value="INVERTEBRATE GUSTATORY RECEPTOR"/>
    <property type="match status" value="1"/>
</dbReference>
<feature type="transmembrane region" description="Helical" evidence="8">
    <location>
        <begin position="291"/>
        <end position="315"/>
    </location>
</feature>
<evidence type="ECO:0000313" key="9">
    <source>
        <dbReference type="EMBL" id="CAL8080270.1"/>
    </source>
</evidence>
<evidence type="ECO:0000256" key="7">
    <source>
        <dbReference type="ARBA" id="ARBA00023224"/>
    </source>
</evidence>
<dbReference type="EMBL" id="CAXLJM020000014">
    <property type="protein sequence ID" value="CAL8080270.1"/>
    <property type="molecule type" value="Genomic_DNA"/>
</dbReference>
<evidence type="ECO:0000256" key="6">
    <source>
        <dbReference type="ARBA" id="ARBA00023170"/>
    </source>
</evidence>
<feature type="transmembrane region" description="Helical" evidence="8">
    <location>
        <begin position="602"/>
        <end position="627"/>
    </location>
</feature>
<evidence type="ECO:0000256" key="2">
    <source>
        <dbReference type="ARBA" id="ARBA00022475"/>
    </source>
</evidence>
<keyword evidence="5 8" id="KW-0472">Membrane</keyword>
<evidence type="ECO:0000313" key="10">
    <source>
        <dbReference type="Proteomes" id="UP001642540"/>
    </source>
</evidence>
<protein>
    <recommendedName>
        <fullName evidence="11">Gustatory receptor</fullName>
    </recommendedName>
</protein>
<dbReference type="Pfam" id="PF08395">
    <property type="entry name" value="7tm_7"/>
    <property type="match status" value="1"/>
</dbReference>